<dbReference type="Proteomes" id="UP000037460">
    <property type="component" value="Unassembled WGS sequence"/>
</dbReference>
<gene>
    <name evidence="1" type="ORF">Ctob_008476</name>
</gene>
<keyword evidence="2" id="KW-1185">Reference proteome</keyword>
<sequence length="296" mass="31703">MLFPCATLQTQGSLAIRVLLLGGVPDPVIHLNSTDAVAFCTLSSASSPCATDKVIGFSGWLAPWGTVSHGNPSADALMMRQSGFASLSAPVQEHVRSEAARIASRCPAKDATTTPIVKTGKDNCTAIEPTWIRASDDPTTIHFDVEHDDGGCFLNEQPNNNCYNYGNDVVSNTFAQPGRGSGVCSHTTRPCVANTCADVRKAAESDGLVWIGESADLPKTLPTSGHYVSLHIWPDSNFHWLRMDADLMWSHKPGGSPVKNVDNNGAKIKDPAQADVSPWTLHCGYMLTHPSNVSLY</sequence>
<dbReference type="EMBL" id="JWZX01002669">
    <property type="protein sequence ID" value="KOO27774.1"/>
    <property type="molecule type" value="Genomic_DNA"/>
</dbReference>
<protein>
    <submittedName>
        <fullName evidence="1">Insoluble matrix shell protein 1</fullName>
    </submittedName>
</protein>
<reference evidence="2" key="1">
    <citation type="journal article" date="2015" name="PLoS Genet.">
        <title>Genome Sequence and Transcriptome Analyses of Chrysochromulina tobin: Metabolic Tools for Enhanced Algal Fitness in the Prominent Order Prymnesiales (Haptophyceae).</title>
        <authorList>
            <person name="Hovde B.T."/>
            <person name="Deodato C.R."/>
            <person name="Hunsperger H.M."/>
            <person name="Ryken S.A."/>
            <person name="Yost W."/>
            <person name="Jha R.K."/>
            <person name="Patterson J."/>
            <person name="Monnat R.J. Jr."/>
            <person name="Barlow S.B."/>
            <person name="Starkenburg S.R."/>
            <person name="Cattolico R.A."/>
        </authorList>
    </citation>
    <scope>NUCLEOTIDE SEQUENCE</scope>
    <source>
        <strain evidence="2">CCMP291</strain>
    </source>
</reference>
<dbReference type="AlphaFoldDB" id="A0A0M0JMF4"/>
<proteinExistence type="predicted"/>
<dbReference type="OrthoDB" id="525839at2759"/>
<name>A0A0M0JMF4_9EUKA</name>
<organism evidence="1 2">
    <name type="scientific">Chrysochromulina tobinii</name>
    <dbReference type="NCBI Taxonomy" id="1460289"/>
    <lineage>
        <taxon>Eukaryota</taxon>
        <taxon>Haptista</taxon>
        <taxon>Haptophyta</taxon>
        <taxon>Prymnesiophyceae</taxon>
        <taxon>Prymnesiales</taxon>
        <taxon>Chrysochromulinaceae</taxon>
        <taxon>Chrysochromulina</taxon>
    </lineage>
</organism>
<evidence type="ECO:0000313" key="2">
    <source>
        <dbReference type="Proteomes" id="UP000037460"/>
    </source>
</evidence>
<comment type="caution">
    <text evidence="1">The sequence shown here is derived from an EMBL/GenBank/DDBJ whole genome shotgun (WGS) entry which is preliminary data.</text>
</comment>
<evidence type="ECO:0000313" key="1">
    <source>
        <dbReference type="EMBL" id="KOO27774.1"/>
    </source>
</evidence>
<accession>A0A0M0JMF4</accession>